<name>A0A6V7Q7B4_ANACO</name>
<feature type="compositionally biased region" description="Low complexity" evidence="1">
    <location>
        <begin position="51"/>
        <end position="65"/>
    </location>
</feature>
<accession>A0A6V7Q7B4</accession>
<dbReference type="EMBL" id="LR862133">
    <property type="protein sequence ID" value="CAD1838900.1"/>
    <property type="molecule type" value="Genomic_DNA"/>
</dbReference>
<dbReference type="AlphaFoldDB" id="A0A6V7Q7B4"/>
<feature type="compositionally biased region" description="Basic residues" evidence="1">
    <location>
        <begin position="40"/>
        <end position="49"/>
    </location>
</feature>
<dbReference type="PANTHER" id="PTHR37191">
    <property type="entry name" value="ZINC FINGER/BTB DOMAIN PROTEIN"/>
    <property type="match status" value="1"/>
</dbReference>
<organism evidence="2">
    <name type="scientific">Ananas comosus var. bracteatus</name>
    <name type="common">red pineapple</name>
    <dbReference type="NCBI Taxonomy" id="296719"/>
    <lineage>
        <taxon>Eukaryota</taxon>
        <taxon>Viridiplantae</taxon>
        <taxon>Streptophyta</taxon>
        <taxon>Embryophyta</taxon>
        <taxon>Tracheophyta</taxon>
        <taxon>Spermatophyta</taxon>
        <taxon>Magnoliopsida</taxon>
        <taxon>Liliopsida</taxon>
        <taxon>Poales</taxon>
        <taxon>Bromeliaceae</taxon>
        <taxon>Bromelioideae</taxon>
        <taxon>Ananas</taxon>
    </lineage>
</organism>
<protein>
    <submittedName>
        <fullName evidence="2">Uncharacterized protein</fullName>
    </submittedName>
</protein>
<evidence type="ECO:0000256" key="1">
    <source>
        <dbReference type="SAM" id="MobiDB-lite"/>
    </source>
</evidence>
<gene>
    <name evidence="2" type="ORF">CB5_LOCUS22111</name>
</gene>
<feature type="compositionally biased region" description="Basic and acidic residues" evidence="1">
    <location>
        <begin position="26"/>
        <end position="39"/>
    </location>
</feature>
<reference evidence="2" key="1">
    <citation type="submission" date="2020-07" db="EMBL/GenBank/DDBJ databases">
        <authorList>
            <person name="Lin J."/>
        </authorList>
    </citation>
    <scope>NUCLEOTIDE SEQUENCE</scope>
</reference>
<proteinExistence type="predicted"/>
<sequence length="140" mass="15895">MGRRSCWRRRHGGGKRREGRQVQGREAPRHEPPRGDAHHARPTKNKPRRSAAMATTATTTTTTTMWPRSTRAPVQLPEELPGFFSIDTVVKPLPPAMAYNVSRNLHFFLRIFTQFWDPEGIAGAQKSLGLGQEEKGRRVR</sequence>
<feature type="compositionally biased region" description="Basic residues" evidence="1">
    <location>
        <begin position="1"/>
        <end position="14"/>
    </location>
</feature>
<feature type="region of interest" description="Disordered" evidence="1">
    <location>
        <begin position="1"/>
        <end position="70"/>
    </location>
</feature>
<dbReference type="GO" id="GO:0009941">
    <property type="term" value="C:chloroplast envelope"/>
    <property type="evidence" value="ECO:0007669"/>
    <property type="project" value="TreeGrafter"/>
</dbReference>
<evidence type="ECO:0000313" key="2">
    <source>
        <dbReference type="EMBL" id="CAD1838900.1"/>
    </source>
</evidence>
<dbReference type="PANTHER" id="PTHR37191:SF1">
    <property type="entry name" value="OS08G0112600 PROTEIN"/>
    <property type="match status" value="1"/>
</dbReference>